<name>L7JVH9_TRAHO</name>
<keyword evidence="4" id="KW-0436">Ligase</keyword>
<evidence type="ECO:0000313" key="4">
    <source>
        <dbReference type="EMBL" id="ELQ75434.1"/>
    </source>
</evidence>
<evidence type="ECO:0000259" key="3">
    <source>
        <dbReference type="PROSITE" id="PS50237"/>
    </source>
</evidence>
<dbReference type="Gene3D" id="3.30.2410.10">
    <property type="entry name" value="Hect, E3 ligase catalytic domain"/>
    <property type="match status" value="1"/>
</dbReference>
<dbReference type="PROSITE" id="PS50237">
    <property type="entry name" value="HECT"/>
    <property type="match status" value="1"/>
</dbReference>
<keyword evidence="1 2" id="KW-0833">Ubl conjugation pathway</keyword>
<dbReference type="EC" id="6.3.2.19" evidence="4"/>
<dbReference type="InterPro" id="IPR035983">
    <property type="entry name" value="Hect_E3_ubiquitin_ligase"/>
</dbReference>
<evidence type="ECO:0000313" key="5">
    <source>
        <dbReference type="Proteomes" id="UP000011185"/>
    </source>
</evidence>
<dbReference type="GO" id="GO:0004842">
    <property type="term" value="F:ubiquitin-protein transferase activity"/>
    <property type="evidence" value="ECO:0007669"/>
    <property type="project" value="InterPro"/>
</dbReference>
<dbReference type="SUPFAM" id="SSF56204">
    <property type="entry name" value="Hect, E3 ligase catalytic domain"/>
    <property type="match status" value="1"/>
</dbReference>
<dbReference type="HOGENOM" id="CLU_1548702_0_0_1"/>
<dbReference type="InParanoid" id="L7JVH9"/>
<dbReference type="EMBL" id="JH993964">
    <property type="protein sequence ID" value="ELQ75434.1"/>
    <property type="molecule type" value="Genomic_DNA"/>
</dbReference>
<dbReference type="Pfam" id="PF00632">
    <property type="entry name" value="HECT"/>
    <property type="match status" value="1"/>
</dbReference>
<dbReference type="OrthoDB" id="8068875at2759"/>
<proteinExistence type="predicted"/>
<organism evidence="4 5">
    <name type="scientific">Trachipleistophora hominis</name>
    <name type="common">Microsporidian parasite</name>
    <dbReference type="NCBI Taxonomy" id="72359"/>
    <lineage>
        <taxon>Eukaryota</taxon>
        <taxon>Fungi</taxon>
        <taxon>Fungi incertae sedis</taxon>
        <taxon>Microsporidia</taxon>
        <taxon>Pleistophoridae</taxon>
        <taxon>Trachipleistophora</taxon>
    </lineage>
</organism>
<sequence length="173" mass="20717">MTILYAPTSKQFVKKTVYESLFFSKKRAYDIIHYFFYSLMPREFQEIYATQDIYYVLNGKEEITFNFLKSAFQYIKCSEGSKEVVFLLNIFKRKNEAYYRKFLKFVTGSENIPLQSNKLDLFKIYVEQIDVKNALFRASSCVKMLFIGCYDTEEEMERIMDFSIFNTEGFHKI</sequence>
<feature type="domain" description="HECT" evidence="3">
    <location>
        <begin position="10"/>
        <end position="173"/>
    </location>
</feature>
<dbReference type="VEuPathDB" id="MicrosporidiaDB:THOM_1628"/>
<dbReference type="GO" id="GO:0016874">
    <property type="term" value="F:ligase activity"/>
    <property type="evidence" value="ECO:0007669"/>
    <property type="project" value="UniProtKB-KW"/>
</dbReference>
<dbReference type="AlphaFoldDB" id="L7JVH9"/>
<keyword evidence="5" id="KW-1185">Reference proteome</keyword>
<gene>
    <name evidence="4" type="ORF">THOM_1628</name>
</gene>
<dbReference type="Proteomes" id="UP000011185">
    <property type="component" value="Unassembled WGS sequence"/>
</dbReference>
<evidence type="ECO:0000256" key="2">
    <source>
        <dbReference type="PROSITE-ProRule" id="PRU00104"/>
    </source>
</evidence>
<evidence type="ECO:0000256" key="1">
    <source>
        <dbReference type="ARBA" id="ARBA00022786"/>
    </source>
</evidence>
<feature type="active site" description="Glycyl thioester intermediate" evidence="2">
    <location>
        <position position="141"/>
    </location>
</feature>
<protein>
    <submittedName>
        <fullName evidence="4">Ubiquitin---protein ligase</fullName>
        <ecNumber evidence="4">6.3.2.19</ecNumber>
    </submittedName>
</protein>
<reference evidence="4 5" key="1">
    <citation type="journal article" date="2012" name="PLoS Pathog.">
        <title>The genome of the obligate intracellular parasite Trachipleistophora hominis: new insights into microsporidian genome dynamics and reductive evolution.</title>
        <authorList>
            <person name="Heinz E."/>
            <person name="Williams T.A."/>
            <person name="Nakjang S."/>
            <person name="Noel C.J."/>
            <person name="Swan D.C."/>
            <person name="Goldberg A.V."/>
            <person name="Harris S.R."/>
            <person name="Weinmaier T."/>
            <person name="Markert S."/>
            <person name="Becher D."/>
            <person name="Bernhardt J."/>
            <person name="Dagan T."/>
            <person name="Hacker C."/>
            <person name="Lucocq J.M."/>
            <person name="Schweder T."/>
            <person name="Rattei T."/>
            <person name="Hall N."/>
            <person name="Hirt R.P."/>
            <person name="Embley T.M."/>
        </authorList>
    </citation>
    <scope>NUCLEOTIDE SEQUENCE [LARGE SCALE GENOMIC DNA]</scope>
</reference>
<dbReference type="InterPro" id="IPR000569">
    <property type="entry name" value="HECT_dom"/>
</dbReference>
<dbReference type="STRING" id="72359.L7JVH9"/>
<accession>L7JVH9</accession>